<dbReference type="PROSITE" id="PS51186">
    <property type="entry name" value="GNAT"/>
    <property type="match status" value="1"/>
</dbReference>
<keyword evidence="5" id="KW-1185">Reference proteome</keyword>
<dbReference type="OrthoDB" id="7301318at2"/>
<dbReference type="EMBL" id="FQXB01000002">
    <property type="protein sequence ID" value="SHH06782.1"/>
    <property type="molecule type" value="Genomic_DNA"/>
</dbReference>
<protein>
    <submittedName>
        <fullName evidence="4">Acetyltransferase (GNAT) family protein</fullName>
    </submittedName>
</protein>
<proteinExistence type="predicted"/>
<dbReference type="Proteomes" id="UP000184074">
    <property type="component" value="Unassembled WGS sequence"/>
</dbReference>
<dbReference type="GO" id="GO:0016747">
    <property type="term" value="F:acyltransferase activity, transferring groups other than amino-acyl groups"/>
    <property type="evidence" value="ECO:0007669"/>
    <property type="project" value="InterPro"/>
</dbReference>
<dbReference type="STRING" id="1508389.SAMN05444003_1926"/>
<accession>A0A1M5PYM5</accession>
<keyword evidence="2" id="KW-0012">Acyltransferase</keyword>
<evidence type="ECO:0000259" key="3">
    <source>
        <dbReference type="PROSITE" id="PS51186"/>
    </source>
</evidence>
<dbReference type="PANTHER" id="PTHR43420">
    <property type="entry name" value="ACETYLTRANSFERASE"/>
    <property type="match status" value="1"/>
</dbReference>
<dbReference type="RefSeq" id="WP_072900707.1">
    <property type="nucleotide sequence ID" value="NZ_FQXB01000002.1"/>
</dbReference>
<dbReference type="InterPro" id="IPR000182">
    <property type="entry name" value="GNAT_dom"/>
</dbReference>
<name>A0A1M5PYM5_9RHOB</name>
<reference evidence="4 5" key="1">
    <citation type="submission" date="2016-11" db="EMBL/GenBank/DDBJ databases">
        <authorList>
            <person name="Jaros S."/>
            <person name="Januszkiewicz K."/>
            <person name="Wedrychowicz H."/>
        </authorList>
    </citation>
    <scope>NUCLEOTIDE SEQUENCE [LARGE SCALE GENOMIC DNA]</scope>
    <source>
        <strain evidence="4 5">DSM 28715</strain>
    </source>
</reference>
<dbReference type="Pfam" id="PF00583">
    <property type="entry name" value="Acetyltransf_1"/>
    <property type="match status" value="1"/>
</dbReference>
<gene>
    <name evidence="4" type="ORF">SAMN05444003_1926</name>
</gene>
<dbReference type="InterPro" id="IPR050680">
    <property type="entry name" value="YpeA/RimI_acetyltransf"/>
</dbReference>
<evidence type="ECO:0000313" key="4">
    <source>
        <dbReference type="EMBL" id="SHH06782.1"/>
    </source>
</evidence>
<organism evidence="4 5">
    <name type="scientific">Cognatiyoonia sediminum</name>
    <dbReference type="NCBI Taxonomy" id="1508389"/>
    <lineage>
        <taxon>Bacteria</taxon>
        <taxon>Pseudomonadati</taxon>
        <taxon>Pseudomonadota</taxon>
        <taxon>Alphaproteobacteria</taxon>
        <taxon>Rhodobacterales</taxon>
        <taxon>Paracoccaceae</taxon>
        <taxon>Cognatiyoonia</taxon>
    </lineage>
</organism>
<feature type="domain" description="N-acetyltransferase" evidence="3">
    <location>
        <begin position="94"/>
        <end position="240"/>
    </location>
</feature>
<dbReference type="SUPFAM" id="SSF55729">
    <property type="entry name" value="Acyl-CoA N-acyltransferases (Nat)"/>
    <property type="match status" value="1"/>
</dbReference>
<evidence type="ECO:0000256" key="2">
    <source>
        <dbReference type="ARBA" id="ARBA00023315"/>
    </source>
</evidence>
<sequence>MTFPTAQTIYDAIDHTWPAAEYLTTEKWTFRRGTGGGSRVSAATANGDVSDDDIVEAEAQMMRWSQSGLFMIRDGETDLDQQLERLGYVIKDPVTLYAAPLEELTQQRPPPVSSFVSWPPLASQKEIWADGGIGPERLAIMGRAEGPKTTLLGRAKDTPAGTVYVGISGAQAMIHALEVHVDMRRSGMGRILTTAAAVWAKGQGASYLSLATTDANVAANRLYSSLGMQVVGQYRYRIKR</sequence>
<dbReference type="AlphaFoldDB" id="A0A1M5PYM5"/>
<evidence type="ECO:0000256" key="1">
    <source>
        <dbReference type="ARBA" id="ARBA00022679"/>
    </source>
</evidence>
<keyword evidence="1 4" id="KW-0808">Transferase</keyword>
<evidence type="ECO:0000313" key="5">
    <source>
        <dbReference type="Proteomes" id="UP000184074"/>
    </source>
</evidence>
<dbReference type="InterPro" id="IPR016181">
    <property type="entry name" value="Acyl_CoA_acyltransferase"/>
</dbReference>
<dbReference type="Gene3D" id="3.40.630.30">
    <property type="match status" value="1"/>
</dbReference>